<dbReference type="PROSITE" id="PS00888">
    <property type="entry name" value="CNMP_BINDING_1"/>
    <property type="match status" value="2"/>
</dbReference>
<feature type="binding site" evidence="8">
    <location>
        <position position="201"/>
    </location>
    <ligand>
        <name>3',5'-cyclic AMP</name>
        <dbReference type="ChEBI" id="CHEBI:58165"/>
        <label>1</label>
    </ligand>
</feature>
<evidence type="ECO:0000313" key="11">
    <source>
        <dbReference type="EMBL" id="CEK73616.1"/>
    </source>
</evidence>
<feature type="domain" description="Cyclic nucleotide-binding" evidence="10">
    <location>
        <begin position="254"/>
        <end position="378"/>
    </location>
</feature>
<feature type="compositionally biased region" description="Basic and acidic residues" evidence="9">
    <location>
        <begin position="91"/>
        <end position="100"/>
    </location>
</feature>
<dbReference type="GO" id="GO:0005829">
    <property type="term" value="C:cytosol"/>
    <property type="evidence" value="ECO:0007669"/>
    <property type="project" value="TreeGrafter"/>
</dbReference>
<dbReference type="AlphaFoldDB" id="A0A0B7A0H0"/>
<feature type="binding site" evidence="8">
    <location>
        <position position="210"/>
    </location>
    <ligand>
        <name>3',5'-cyclic AMP</name>
        <dbReference type="ChEBI" id="CHEBI:58165"/>
        <label>1</label>
    </ligand>
</feature>
<dbReference type="Pfam" id="PF00027">
    <property type="entry name" value="cNMP_binding"/>
    <property type="match status" value="2"/>
</dbReference>
<evidence type="ECO:0000256" key="6">
    <source>
        <dbReference type="ARBA" id="ARBA00023149"/>
    </source>
</evidence>
<dbReference type="Gene3D" id="1.20.890.10">
    <property type="entry name" value="cAMP-dependent protein kinase regulatory subunit, dimerization-anchoring domain"/>
    <property type="match status" value="1"/>
</dbReference>
<gene>
    <name evidence="11" type="primary">ORF87507</name>
</gene>
<evidence type="ECO:0000256" key="2">
    <source>
        <dbReference type="ARBA" id="ARBA00022553"/>
    </source>
</evidence>
<dbReference type="InterPro" id="IPR000595">
    <property type="entry name" value="cNMP-bd_dom"/>
</dbReference>
<dbReference type="SUPFAM" id="SSF51206">
    <property type="entry name" value="cAMP-binding domain-like"/>
    <property type="match status" value="2"/>
</dbReference>
<dbReference type="GO" id="GO:0005952">
    <property type="term" value="C:cAMP-dependent protein kinase complex"/>
    <property type="evidence" value="ECO:0007669"/>
    <property type="project" value="InterPro"/>
</dbReference>
<keyword evidence="3 8" id="KW-0116">cAMP-binding</keyword>
<evidence type="ECO:0000256" key="3">
    <source>
        <dbReference type="ARBA" id="ARBA00022566"/>
    </source>
</evidence>
<dbReference type="PROSITE" id="PS50042">
    <property type="entry name" value="CNMP_BINDING_3"/>
    <property type="match status" value="2"/>
</dbReference>
<dbReference type="PROSITE" id="PS00889">
    <property type="entry name" value="CNMP_BINDING_2"/>
    <property type="match status" value="2"/>
</dbReference>
<dbReference type="FunFam" id="2.60.120.10:FF:000108">
    <property type="entry name" value="cAMP-dependent protein kinase type II regulatory subunit"/>
    <property type="match status" value="1"/>
</dbReference>
<dbReference type="InterPro" id="IPR018490">
    <property type="entry name" value="cNMP-bd_dom_sf"/>
</dbReference>
<dbReference type="Pfam" id="PF02197">
    <property type="entry name" value="RIIa"/>
    <property type="match status" value="1"/>
</dbReference>
<evidence type="ECO:0000256" key="4">
    <source>
        <dbReference type="ARBA" id="ARBA00022737"/>
    </source>
</evidence>
<feature type="binding site" evidence="8">
    <location>
        <position position="337"/>
    </location>
    <ligand>
        <name>3',5'-cyclic AMP</name>
        <dbReference type="ChEBI" id="CHEBI:58165"/>
        <label>2</label>
    </ligand>
</feature>
<accession>A0A0B7A0H0</accession>
<dbReference type="SMART" id="SM00100">
    <property type="entry name" value="cNMP"/>
    <property type="match status" value="2"/>
</dbReference>
<evidence type="ECO:0000256" key="9">
    <source>
        <dbReference type="SAM" id="MobiDB-lite"/>
    </source>
</evidence>
<feature type="region of interest" description="Disordered" evidence="9">
    <location>
        <begin position="69"/>
        <end position="107"/>
    </location>
</feature>
<dbReference type="InterPro" id="IPR018488">
    <property type="entry name" value="cNMP-bd_CS"/>
</dbReference>
<dbReference type="CDD" id="cd00038">
    <property type="entry name" value="CAP_ED"/>
    <property type="match status" value="2"/>
</dbReference>
<dbReference type="PANTHER" id="PTHR11635">
    <property type="entry name" value="CAMP-DEPENDENT PROTEIN KINASE REGULATORY CHAIN"/>
    <property type="match status" value="1"/>
</dbReference>
<dbReference type="Gene3D" id="2.60.120.10">
    <property type="entry name" value="Jelly Rolls"/>
    <property type="match status" value="2"/>
</dbReference>
<dbReference type="InterPro" id="IPR014710">
    <property type="entry name" value="RmlC-like_jellyroll"/>
</dbReference>
<feature type="domain" description="Cyclic nucleotide-binding" evidence="10">
    <location>
        <begin position="132"/>
        <end position="251"/>
    </location>
</feature>
<reference evidence="11" key="1">
    <citation type="submission" date="2014-12" db="EMBL/GenBank/DDBJ databases">
        <title>Insight into the proteome of Arion vulgaris.</title>
        <authorList>
            <person name="Aradska J."/>
            <person name="Bulat T."/>
            <person name="Smidak R."/>
            <person name="Sarate P."/>
            <person name="Gangsoo J."/>
            <person name="Sialana F."/>
            <person name="Bilban M."/>
            <person name="Lubec G."/>
        </authorList>
    </citation>
    <scope>NUCLEOTIDE SEQUENCE</scope>
    <source>
        <tissue evidence="11">Skin</tissue>
    </source>
</reference>
<feature type="binding site" evidence="8">
    <location>
        <position position="328"/>
    </location>
    <ligand>
        <name>3',5'-cyclic AMP</name>
        <dbReference type="ChEBI" id="CHEBI:58165"/>
        <label>2</label>
    </ligand>
</feature>
<dbReference type="FunFam" id="1.20.890.10:FF:000002">
    <property type="entry name" value="cAMP-dependent protein kinase type II-alpha regulatory subunit"/>
    <property type="match status" value="1"/>
</dbReference>
<dbReference type="InterPro" id="IPR050503">
    <property type="entry name" value="cAMP-dep_PK_reg_su-like"/>
</dbReference>
<dbReference type="PRINTS" id="PR00103">
    <property type="entry name" value="CAMPKINASE"/>
</dbReference>
<dbReference type="InterPro" id="IPR012198">
    <property type="entry name" value="cAMP_dep_PK_reg_su"/>
</dbReference>
<keyword evidence="2" id="KW-0597">Phosphoprotein</keyword>
<dbReference type="SMART" id="SM00394">
    <property type="entry name" value="RIIa"/>
    <property type="match status" value="1"/>
</dbReference>
<evidence type="ECO:0000256" key="5">
    <source>
        <dbReference type="ARBA" id="ARBA00022741"/>
    </source>
</evidence>
<dbReference type="SUPFAM" id="SSF47391">
    <property type="entry name" value="Dimerization-anchoring domain of cAMP-dependent PK regulatory subunit"/>
    <property type="match status" value="1"/>
</dbReference>
<dbReference type="GO" id="GO:0030552">
    <property type="term" value="F:cAMP binding"/>
    <property type="evidence" value="ECO:0007669"/>
    <property type="project" value="UniProtKB-KW"/>
</dbReference>
<name>A0A0B7A0H0_9EUPU</name>
<protein>
    <recommendedName>
        <fullName evidence="7">cAMP-dependent protein kinase type II regulatory subunit</fullName>
    </recommendedName>
</protein>
<comment type="similarity">
    <text evidence="1">Belongs to the cAMP-dependent kinase regulatory chain family.</text>
</comment>
<evidence type="ECO:0000256" key="1">
    <source>
        <dbReference type="ARBA" id="ARBA00005753"/>
    </source>
</evidence>
<evidence type="ECO:0000256" key="7">
    <source>
        <dbReference type="ARBA" id="ARBA00067959"/>
    </source>
</evidence>
<proteinExistence type="inferred from homology"/>
<evidence type="ECO:0000256" key="8">
    <source>
        <dbReference type="PIRSR" id="PIRSR000548-1"/>
    </source>
</evidence>
<organism evidence="11">
    <name type="scientific">Arion vulgaris</name>
    <dbReference type="NCBI Taxonomy" id="1028688"/>
    <lineage>
        <taxon>Eukaryota</taxon>
        <taxon>Metazoa</taxon>
        <taxon>Spiralia</taxon>
        <taxon>Lophotrochozoa</taxon>
        <taxon>Mollusca</taxon>
        <taxon>Gastropoda</taxon>
        <taxon>Heterobranchia</taxon>
        <taxon>Euthyneura</taxon>
        <taxon>Panpulmonata</taxon>
        <taxon>Eupulmonata</taxon>
        <taxon>Stylommatophora</taxon>
        <taxon>Helicina</taxon>
        <taxon>Arionoidea</taxon>
        <taxon>Arionidae</taxon>
        <taxon>Arion</taxon>
    </lineage>
</organism>
<sequence>MNFEIPPGLTDLLQEFTVAVLRARPTNLEEFAAHYFNSLNEKKNGPSKSSNGGLRFQIGQNVNVYRGASFDEDDDATSIPELAPPSRDRRKSVSAERYDPEADDEGDVTKVVYPKTDDQRKRLNDAVKSILLFRSLDVEQLQEVLDAMFEKEVKPGQEVITQGDDGDNFYVIDKGKFEIFVEFDKKRKLVGAYNDEGFFGELALMYNMPRAATIIATTDGVVWALDRLTFRRIVLKTAFNKRKKYEKLIEGCSMLKSLDVYERMNVCDALSTRKFNDGEKIISQGETADCMYFVEDGTVRVAMLNKNDPSAEAELEISRLGPGGFFGELALVTRKPRAASVYAVGETRCAVLDVHAFERLMGPCMDIMKRNIDNYESQLVQIFGDRASVSDLR</sequence>
<dbReference type="GO" id="GO:0004862">
    <property type="term" value="F:cAMP-dependent protein kinase inhibitor activity"/>
    <property type="evidence" value="ECO:0007669"/>
    <property type="project" value="TreeGrafter"/>
</dbReference>
<dbReference type="PANTHER" id="PTHR11635:SF152">
    <property type="entry name" value="CAMP-DEPENDENT PROTEIN KINASE TYPE I REGULATORY SUBUNIT-RELATED"/>
    <property type="match status" value="1"/>
</dbReference>
<dbReference type="InterPro" id="IPR003117">
    <property type="entry name" value="cAMP_dep_PK_reg_su_I/II_a/b"/>
</dbReference>
<dbReference type="GO" id="GO:0034236">
    <property type="term" value="F:protein kinase A catalytic subunit binding"/>
    <property type="evidence" value="ECO:0007669"/>
    <property type="project" value="TreeGrafter"/>
</dbReference>
<dbReference type="CDD" id="cd12099">
    <property type="entry name" value="DD_RII_PKA"/>
    <property type="match status" value="1"/>
</dbReference>
<dbReference type="FunFam" id="2.60.120.10:FF:000017">
    <property type="entry name" value="cAMP-dependent protein kinase type II regulatory subunit"/>
    <property type="match status" value="1"/>
</dbReference>
<keyword evidence="4" id="KW-0677">Repeat</keyword>
<keyword evidence="5 8" id="KW-0547">Nucleotide-binding</keyword>
<dbReference type="EMBL" id="HACG01026751">
    <property type="protein sequence ID" value="CEK73616.1"/>
    <property type="molecule type" value="Transcribed_RNA"/>
</dbReference>
<keyword evidence="6 8" id="KW-0114">cAMP</keyword>
<dbReference type="PIRSF" id="PIRSF000548">
    <property type="entry name" value="PK_regulatory"/>
    <property type="match status" value="1"/>
</dbReference>
<evidence type="ECO:0000259" key="10">
    <source>
        <dbReference type="PROSITE" id="PS50042"/>
    </source>
</evidence>